<proteinExistence type="predicted"/>
<dbReference type="InterPro" id="IPR016186">
    <property type="entry name" value="C-type_lectin-like/link_sf"/>
</dbReference>
<feature type="chain" id="PRO_5013949275" description="C-type lectin domain-containing protein" evidence="1">
    <location>
        <begin position="23"/>
        <end position="569"/>
    </location>
</feature>
<dbReference type="EMBL" id="PDUG01000001">
    <property type="protein sequence ID" value="PIC53643.1"/>
    <property type="molecule type" value="Genomic_DNA"/>
</dbReference>
<dbReference type="CDD" id="cd00037">
    <property type="entry name" value="CLECT"/>
    <property type="match status" value="1"/>
</dbReference>
<dbReference type="Pfam" id="PF00059">
    <property type="entry name" value="Lectin_C"/>
    <property type="match status" value="1"/>
</dbReference>
<dbReference type="Proteomes" id="UP000230233">
    <property type="component" value="Chromosome I"/>
</dbReference>
<accession>A0A2G5VPB5</accession>
<feature type="signal peptide" evidence="1">
    <location>
        <begin position="1"/>
        <end position="22"/>
    </location>
</feature>
<evidence type="ECO:0000313" key="4">
    <source>
        <dbReference type="Proteomes" id="UP000230233"/>
    </source>
</evidence>
<organism evidence="3 4">
    <name type="scientific">Caenorhabditis nigoni</name>
    <dbReference type="NCBI Taxonomy" id="1611254"/>
    <lineage>
        <taxon>Eukaryota</taxon>
        <taxon>Metazoa</taxon>
        <taxon>Ecdysozoa</taxon>
        <taxon>Nematoda</taxon>
        <taxon>Chromadorea</taxon>
        <taxon>Rhabditida</taxon>
        <taxon>Rhabditina</taxon>
        <taxon>Rhabditomorpha</taxon>
        <taxon>Rhabditoidea</taxon>
        <taxon>Rhabditidae</taxon>
        <taxon>Peloderinae</taxon>
        <taxon>Caenorhabditis</taxon>
    </lineage>
</organism>
<dbReference type="AlphaFoldDB" id="A0A2G5VPB5"/>
<protein>
    <recommendedName>
        <fullName evidence="2">C-type lectin domain-containing protein</fullName>
    </recommendedName>
</protein>
<dbReference type="PROSITE" id="PS50041">
    <property type="entry name" value="C_TYPE_LECTIN_2"/>
    <property type="match status" value="1"/>
</dbReference>
<keyword evidence="1" id="KW-0732">Signal</keyword>
<dbReference type="InterPro" id="IPR001304">
    <property type="entry name" value="C-type_lectin-like"/>
</dbReference>
<name>A0A2G5VPB5_9PELO</name>
<evidence type="ECO:0000256" key="1">
    <source>
        <dbReference type="SAM" id="SignalP"/>
    </source>
</evidence>
<keyword evidence="4" id="KW-1185">Reference proteome</keyword>
<dbReference type="PANTHER" id="PTHR47753:SF1">
    <property type="entry name" value="C-TYPE LECTIN DOMAIN-CONTAINING PROTEIN"/>
    <property type="match status" value="1"/>
</dbReference>
<dbReference type="SMART" id="SM00034">
    <property type="entry name" value="CLECT"/>
    <property type="match status" value="1"/>
</dbReference>
<gene>
    <name evidence="3" type="primary">Cnig_chr_I.g3265</name>
    <name evidence="3" type="ORF">B9Z55_003265</name>
</gene>
<evidence type="ECO:0000313" key="3">
    <source>
        <dbReference type="EMBL" id="PIC53643.1"/>
    </source>
</evidence>
<sequence length="569" mass="64775">MYLLGMRFLLPLLAFLLPCIHGQWKLDEGLQMACNQTGSMDSWHQREDAQSAVGDKCAMRFNVATRDQADADEFCQLYAPWRFEKAVREDAGRPTVTCHVEATFTCRNGWMQMFGYCFRMPDKNSVANYTDAQEICAKEHGVIAYMHHRYIVGVWRRFFHGVSQIWVRASETWDQYIQKTNRVDGDALALAFTGIHYNFAVPANSLIKIDPSIRLQVLCQYKPNNTAAEISYLGRRYSEIYYPVVQTENGILVRSAGSYTRSSKNLDVCKKTVKPFMSYVSGPFLASVAQLEQLKQTNFLLNWLYRSGTDSDLDFNALSSPQKQPSCSKHFYVRNDDGVIWDTPARQDTECTMLSYAIKSIQGERAKFYQMPDARSLPVWCTLGQKVKFNYRTDDGYTLYHRENGEVVSHKLVTTEVTYDEAKKLCMAEGGFVSGVNSDEEAANMTEIAKKAGLDTKQIWLGGKRRAECNQIDGYSKDPNSDCGRNNVIRWEHNVATAFYDHWWRNGEHHDNPSYYLKGQDCLTLVVGSPGWSGKVTAGFLDDIDCGSKHPFFCTKPADIDEESLWGKS</sequence>
<feature type="domain" description="C-type lectin" evidence="2">
    <location>
        <begin position="410"/>
        <end position="555"/>
    </location>
</feature>
<dbReference type="STRING" id="1611254.A0A2G5VPB5"/>
<evidence type="ECO:0000259" key="2">
    <source>
        <dbReference type="PROSITE" id="PS50041"/>
    </source>
</evidence>
<dbReference type="OrthoDB" id="5813760at2759"/>
<comment type="caution">
    <text evidence="3">The sequence shown here is derived from an EMBL/GenBank/DDBJ whole genome shotgun (WGS) entry which is preliminary data.</text>
</comment>
<dbReference type="Gene3D" id="3.10.100.10">
    <property type="entry name" value="Mannose-Binding Protein A, subunit A"/>
    <property type="match status" value="1"/>
</dbReference>
<reference evidence="4" key="1">
    <citation type="submission" date="2017-10" db="EMBL/GenBank/DDBJ databases">
        <title>Rapid genome shrinkage in a self-fertile nematode reveals novel sperm competition proteins.</title>
        <authorList>
            <person name="Yin D."/>
            <person name="Schwarz E.M."/>
            <person name="Thomas C.G."/>
            <person name="Felde R.L."/>
            <person name="Korf I.F."/>
            <person name="Cutter A.D."/>
            <person name="Schartner C.M."/>
            <person name="Ralston E.J."/>
            <person name="Meyer B.J."/>
            <person name="Haag E.S."/>
        </authorList>
    </citation>
    <scope>NUCLEOTIDE SEQUENCE [LARGE SCALE GENOMIC DNA]</scope>
    <source>
        <strain evidence="4">JU1422</strain>
    </source>
</reference>
<dbReference type="PANTHER" id="PTHR47753">
    <property type="entry name" value="C-TYPE LECTIN-RELATED"/>
    <property type="match status" value="1"/>
</dbReference>
<dbReference type="InterPro" id="IPR016187">
    <property type="entry name" value="CTDL_fold"/>
</dbReference>
<dbReference type="SUPFAM" id="SSF56436">
    <property type="entry name" value="C-type lectin-like"/>
    <property type="match status" value="2"/>
</dbReference>